<organism evidence="5 6">
    <name type="scientific">Sphaceloma murrayae</name>
    <dbReference type="NCBI Taxonomy" id="2082308"/>
    <lineage>
        <taxon>Eukaryota</taxon>
        <taxon>Fungi</taxon>
        <taxon>Dikarya</taxon>
        <taxon>Ascomycota</taxon>
        <taxon>Pezizomycotina</taxon>
        <taxon>Dothideomycetes</taxon>
        <taxon>Dothideomycetidae</taxon>
        <taxon>Myriangiales</taxon>
        <taxon>Elsinoaceae</taxon>
        <taxon>Sphaceloma</taxon>
    </lineage>
</organism>
<feature type="region of interest" description="Disordered" evidence="4">
    <location>
        <begin position="708"/>
        <end position="888"/>
    </location>
</feature>
<name>A0A2K1QKI9_9PEZI</name>
<evidence type="ECO:0000313" key="6">
    <source>
        <dbReference type="Proteomes" id="UP000243797"/>
    </source>
</evidence>
<dbReference type="STRING" id="2082308.A0A2K1QKI9"/>
<comment type="caution">
    <text evidence="5">The sequence shown here is derived from an EMBL/GenBank/DDBJ whole genome shotgun (WGS) entry which is preliminary data.</text>
</comment>
<dbReference type="OrthoDB" id="29013at2759"/>
<dbReference type="PANTHER" id="PTHR23083:SF464">
    <property type="entry name" value="TETRATRICOPEPTIDE REPEAT DOMAIN 7, ISOFORM A"/>
    <property type="match status" value="1"/>
</dbReference>
<sequence length="1183" mass="131112">MAARESDKGSRYIDQLNIARLNGAWSEVQEVLRKVNKHAPSRQCKSSLILTATTEHELTPNALARHVPSSNTEDSTYADVGSKLSQAIDSEKVHAEDAFAARVCLAHAQWAQGQWTSILQTLSREHWNLTPNVSSPITLYSAIKGKYILGCAHQQLETKAEAEHVFESAISLINSARESVMEYPEIHRWASRVLGELCAMTTAEEERGSLSSMNKMLVRLRSWSSIGRDAPREVSPEQSPTRLWKAYHTLLANILRSNLVYTGSETQPLAVSSRNIPKFTLSAQRNKQIVELGRVARACEQALMTETKFPKATGNNETFELFADEVVQCWRIMVGPEWTDADIGERGKVGCTRNILEFLYRAAARTFHSTPILRHLITVHATLAEFDLAIKALDSYIEIISKGKARAEKTGAHELGLDNDDIVLYTVSEAIKLLCLYGESDEAEKAFELGQKTAAWLQQVRPKSSASIAKDLDPSSATERVAAEQFSTSSALAAAYKGIGQSKATWARFTPDHKQRDDLQDEAIRDLGRALHLSSQSGPDLEIAYLLAYSQAERRSVADGIDTIKTVIAQDTRTPAGIISWNQAEVEFEAQRRRLPIMHLLVLLLSASSQFDAAIMVCESTIEDMLEAARACDGSSGLYLNGDSELHKTGDLPPYLLRNLQDTERECLLQIKITEMELLTLLENISYAGSKRQELLKMYEQLFGNPRPQSAATTVGQNTVSSTLPKSRAGTVKSFRESIFGRPKSSRKSLDKSTFDPPPPVPNHPLLAKTTDNTETQPQPDPPILLKVTNEDGEPIEDEPKSKLSRMSASIRRGRQRHSHDISKLQSENHEDAAKRSASDPPPVQLLNGTTTSRSNRVKSTSRSRVSSRGSEVVAVPAPGNDEADGHVNDIQEKDESLAAPAPALRTLTVDETCRRNPPPMFSKHQCKVHHITLLVHTWLFVSVMYTKEDLYDDARSAVDEAQKLVELLKAEQAAIESSARAWNNRGWGLGKSISELQADIWAERARIHTLLSAPHAALDCYERGLGYDANHPATMTNVATILLDIFEEKIPAEPPSSKDLLAAISSNSSMNIDSFSLPPKPAISEPKSDSDAETLATHRRPKPKEASSAELNRIAARDRAYMLLSMLTKQGNGWDNAEAWFNLSRAHELMGQVDKAENCLWWVVQLEDARPIRKWNVAGMMQ</sequence>
<proteinExistence type="inferred from homology"/>
<comment type="function">
    <text evidence="1">Involved in endocytosis.</text>
</comment>
<feature type="region of interest" description="Disordered" evidence="4">
    <location>
        <begin position="1073"/>
        <end position="1110"/>
    </location>
</feature>
<dbReference type="InterPro" id="IPR051722">
    <property type="entry name" value="Endocytosis_PI4K-reg_protein"/>
</dbReference>
<dbReference type="EMBL" id="NKHZ01000070">
    <property type="protein sequence ID" value="PNS15461.1"/>
    <property type="molecule type" value="Genomic_DNA"/>
</dbReference>
<keyword evidence="6" id="KW-1185">Reference proteome</keyword>
<protein>
    <submittedName>
        <fullName evidence="5">Uncharacterized protein</fullName>
    </submittedName>
</protein>
<feature type="coiled-coil region" evidence="3">
    <location>
        <begin position="952"/>
        <end position="979"/>
    </location>
</feature>
<evidence type="ECO:0000256" key="3">
    <source>
        <dbReference type="SAM" id="Coils"/>
    </source>
</evidence>
<gene>
    <name evidence="5" type="ORF">CAC42_720</name>
</gene>
<dbReference type="PANTHER" id="PTHR23083">
    <property type="entry name" value="TETRATRICOPEPTIDE REPEAT PROTEIN, TPR"/>
    <property type="match status" value="1"/>
</dbReference>
<dbReference type="SUPFAM" id="SSF48452">
    <property type="entry name" value="TPR-like"/>
    <property type="match status" value="1"/>
</dbReference>
<feature type="compositionally biased region" description="Polar residues" evidence="4">
    <location>
        <begin position="708"/>
        <end position="725"/>
    </location>
</feature>
<dbReference type="InParanoid" id="A0A2K1QKI9"/>
<keyword evidence="3" id="KW-0175">Coiled coil</keyword>
<comment type="similarity">
    <text evidence="2">Belongs to the YPP1 family.</text>
</comment>
<dbReference type="InterPro" id="IPR019734">
    <property type="entry name" value="TPR_rpt"/>
</dbReference>
<evidence type="ECO:0000256" key="2">
    <source>
        <dbReference type="ARBA" id="ARBA00038251"/>
    </source>
</evidence>
<evidence type="ECO:0000256" key="4">
    <source>
        <dbReference type="SAM" id="MobiDB-lite"/>
    </source>
</evidence>
<feature type="compositionally biased region" description="Low complexity" evidence="4">
    <location>
        <begin position="863"/>
        <end position="876"/>
    </location>
</feature>
<dbReference type="Gene3D" id="1.25.40.10">
    <property type="entry name" value="Tetratricopeptide repeat domain"/>
    <property type="match status" value="1"/>
</dbReference>
<dbReference type="AlphaFoldDB" id="A0A2K1QKI9"/>
<feature type="compositionally biased region" description="Basic and acidic residues" evidence="4">
    <location>
        <begin position="819"/>
        <end position="838"/>
    </location>
</feature>
<dbReference type="InterPro" id="IPR011990">
    <property type="entry name" value="TPR-like_helical_dom_sf"/>
</dbReference>
<accession>A0A2K1QKI9</accession>
<reference evidence="5 6" key="1">
    <citation type="submission" date="2017-06" db="EMBL/GenBank/DDBJ databases">
        <title>Draft genome sequence of a variant of Elsinoe murrayae.</title>
        <authorList>
            <person name="Cheng Q."/>
        </authorList>
    </citation>
    <scope>NUCLEOTIDE SEQUENCE [LARGE SCALE GENOMIC DNA]</scope>
    <source>
        <strain evidence="5 6">CQ-2017a</strain>
    </source>
</reference>
<dbReference type="Proteomes" id="UP000243797">
    <property type="component" value="Unassembled WGS sequence"/>
</dbReference>
<evidence type="ECO:0000313" key="5">
    <source>
        <dbReference type="EMBL" id="PNS15461.1"/>
    </source>
</evidence>
<dbReference type="SMART" id="SM00028">
    <property type="entry name" value="TPR"/>
    <property type="match status" value="3"/>
</dbReference>
<evidence type="ECO:0000256" key="1">
    <source>
        <dbReference type="ARBA" id="ARBA00002550"/>
    </source>
</evidence>